<dbReference type="InterPro" id="IPR017853">
    <property type="entry name" value="GH"/>
</dbReference>
<keyword evidence="9 14" id="KW-0732">Signal</keyword>
<dbReference type="SUPFAM" id="SSF51445">
    <property type="entry name" value="(Trans)glycosidases"/>
    <property type="match status" value="1"/>
</dbReference>
<gene>
    <name evidence="18" type="ORF">FE257_007418</name>
</gene>
<comment type="subcellular location">
    <subcellularLocation>
        <location evidence="2">Secreted</location>
    </subcellularLocation>
</comment>
<evidence type="ECO:0000256" key="1">
    <source>
        <dbReference type="ARBA" id="ARBA00000829"/>
    </source>
</evidence>
<dbReference type="Gene3D" id="2.60.40.10">
    <property type="entry name" value="Immunoglobulins"/>
    <property type="match status" value="3"/>
</dbReference>
<evidence type="ECO:0000259" key="15">
    <source>
        <dbReference type="Pfam" id="PF17753"/>
    </source>
</evidence>
<dbReference type="InterPro" id="IPR041447">
    <property type="entry name" value="Mannosidase_ig"/>
</dbReference>
<dbReference type="Gene3D" id="2.60.120.260">
    <property type="entry name" value="Galactose-binding domain-like"/>
    <property type="match status" value="1"/>
</dbReference>
<dbReference type="InterPro" id="IPR041625">
    <property type="entry name" value="Beta-mannosidase_Ig"/>
</dbReference>
<evidence type="ECO:0000256" key="2">
    <source>
        <dbReference type="ARBA" id="ARBA00004613"/>
    </source>
</evidence>
<dbReference type="EMBL" id="VCAU01000037">
    <property type="protein sequence ID" value="KAF9889309.1"/>
    <property type="molecule type" value="Genomic_DNA"/>
</dbReference>
<comment type="subunit">
    <text evidence="5">Homodimer.</text>
</comment>
<dbReference type="Pfam" id="PF17786">
    <property type="entry name" value="Mannosidase_ig"/>
    <property type="match status" value="1"/>
</dbReference>
<name>A0AAD4CMM2_ASPNN</name>
<evidence type="ECO:0000256" key="13">
    <source>
        <dbReference type="ARBA" id="ARBA00031061"/>
    </source>
</evidence>
<comment type="catalytic activity">
    <reaction evidence="1">
        <text>Hydrolysis of terminal, non-reducing beta-D-mannose residues in beta-D-mannosides.</text>
        <dbReference type="EC" id="3.2.1.25"/>
    </reaction>
</comment>
<sequence>MKCKHFVLLPLAALAAAESPATSPMGAEQPNLGGQWNARNTNGSISIPATVPGLIQTDLYAAGILPDPLAENNFELYDWVPQENWTFSRQIPKHSPLGRAWSSFKRVYLVFDGVDTAANIRFNDESIGFVNNQFRQWTFDVTSSLQLSGKKRKTSTLEVEILSPIEYALGVFVSTGSPYTVFTNYAEVYPEGREYIRKVQSDFGWDWGPHFAPQGIYRDAYLVGLDDGAFVTNSFVDIYKPGQRPNTIPTQSDPWIVNVSIDYLTASVSDHSILAVDIDGHGSQRHNPVLGVGKNSATVEFEIPDSQVERWWPAAFGKPVLYDAIISLYTTDSRKIKSKTAYKKRVGFRTIVLDLSPYADREGNHFSFQINGNVMNAKGSNMVPLSPFEPTVTRQNYRQIIEAAIASNFNMLRVWSSGNYYTDDFYEAADELGILLWSEFQFSDNYYPVVPSFIDNVAEEVKYQMRRLNRYPSMALWCGGNELAKYTQLAKNNATYGDSWIRNQTILLDQTPWPLVYSNTRSLSWLASSNSQGYLSYNPATGNWVNRNGTVNAYHGAIEDYNLGLDQVFNHADIPAGRFAVEFGAMSYDSLESYQTIFKDDEIRQDGEVLLNRCYDGGSYESLYAGIKRYYIMPNKTQPLHQFRQFSWTSQIYQAEIMKHQIESYRRSISLPENNLGQLFWQLNAPWTTLTLNSIEYTGRWKVLQYVAKQTFRPVVVSSWFEPSNQTLRVWAASDAWEPVSGSITAKWMTWTGDVLSTDTHNFSLSALDSAQVSEHVGWNTILPPKSLAKDLVLLLELAAHSSQPGTEYSSENFWIPGYASNATLVDPGLKITYLGDLSWSVTATKGVGAYVWLTVPKGVMGFFDDNAVFLAKGEARVFKFTMQQEDHGDGKWIQEVTVSSLWDNLLP</sequence>
<evidence type="ECO:0000256" key="14">
    <source>
        <dbReference type="SAM" id="SignalP"/>
    </source>
</evidence>
<dbReference type="InterPro" id="IPR036156">
    <property type="entry name" value="Beta-gal/glucu_dom_sf"/>
</dbReference>
<feature type="domain" description="Beta-mannosidase Ig-fold" evidence="15">
    <location>
        <begin position="825"/>
        <end position="905"/>
    </location>
</feature>
<dbReference type="GO" id="GO:0005576">
    <property type="term" value="C:extracellular region"/>
    <property type="evidence" value="ECO:0007669"/>
    <property type="project" value="UniProtKB-SubCell"/>
</dbReference>
<protein>
    <recommendedName>
        <fullName evidence="7">Beta-mannosidase A</fullName>
        <ecNumber evidence="6">3.2.1.25</ecNumber>
    </recommendedName>
    <alternativeName>
        <fullName evidence="13">Mannanase A</fullName>
    </alternativeName>
</protein>
<dbReference type="Proteomes" id="UP001194746">
    <property type="component" value="Unassembled WGS sequence"/>
</dbReference>
<feature type="domain" description="Beta-mannosidase-like galactose-binding" evidence="17">
    <location>
        <begin position="36"/>
        <end position="218"/>
    </location>
</feature>
<dbReference type="InterPro" id="IPR054593">
    <property type="entry name" value="Beta-mannosidase-like_N2"/>
</dbReference>
<dbReference type="InterPro" id="IPR013783">
    <property type="entry name" value="Ig-like_fold"/>
</dbReference>
<dbReference type="GO" id="GO:0004567">
    <property type="term" value="F:beta-mannosidase activity"/>
    <property type="evidence" value="ECO:0007669"/>
    <property type="project" value="UniProtKB-EC"/>
</dbReference>
<reference evidence="18" key="2">
    <citation type="submission" date="2020-02" db="EMBL/GenBank/DDBJ databases">
        <authorList>
            <person name="Gilchrist C.L.M."/>
            <person name="Chooi Y.-H."/>
        </authorList>
    </citation>
    <scope>NUCLEOTIDE SEQUENCE</scope>
    <source>
        <strain evidence="18">MST-FP2251</strain>
    </source>
</reference>
<dbReference type="InterPro" id="IPR050887">
    <property type="entry name" value="Beta-mannosidase_GH2"/>
</dbReference>
<keyword evidence="8" id="KW-0964">Secreted</keyword>
<comment type="pathway">
    <text evidence="3">Glycan metabolism; N-glycan degradation.</text>
</comment>
<evidence type="ECO:0000259" key="17">
    <source>
        <dbReference type="Pfam" id="PF22666"/>
    </source>
</evidence>
<dbReference type="Pfam" id="PF22666">
    <property type="entry name" value="Glyco_hydro_2_N2"/>
    <property type="match status" value="1"/>
</dbReference>
<comment type="caution">
    <text evidence="18">The sequence shown here is derived from an EMBL/GenBank/DDBJ whole genome shotgun (WGS) entry which is preliminary data.</text>
</comment>
<feature type="signal peptide" evidence="14">
    <location>
        <begin position="1"/>
        <end position="17"/>
    </location>
</feature>
<reference evidence="18" key="1">
    <citation type="journal article" date="2019" name="Beilstein J. Org. Chem.">
        <title>Nanangenines: drimane sesquiterpenoids as the dominant metabolite cohort of a novel Australian fungus, Aspergillus nanangensis.</title>
        <authorList>
            <person name="Lacey H.J."/>
            <person name="Gilchrist C.L.M."/>
            <person name="Crombie A."/>
            <person name="Kalaitzis J.A."/>
            <person name="Vuong D."/>
            <person name="Rutledge P.J."/>
            <person name="Turner P."/>
            <person name="Pitt J.I."/>
            <person name="Lacey E."/>
            <person name="Chooi Y.H."/>
            <person name="Piggott A.M."/>
        </authorList>
    </citation>
    <scope>NUCLEOTIDE SEQUENCE</scope>
    <source>
        <strain evidence="18">MST-FP2251</strain>
    </source>
</reference>
<evidence type="ECO:0000259" key="16">
    <source>
        <dbReference type="Pfam" id="PF17786"/>
    </source>
</evidence>
<proteinExistence type="inferred from homology"/>
<evidence type="ECO:0000256" key="3">
    <source>
        <dbReference type="ARBA" id="ARBA00004740"/>
    </source>
</evidence>
<evidence type="ECO:0000256" key="9">
    <source>
        <dbReference type="ARBA" id="ARBA00022729"/>
    </source>
</evidence>
<feature type="domain" description="Mannosidase Ig/CBM-like" evidence="16">
    <location>
        <begin position="727"/>
        <end position="799"/>
    </location>
</feature>
<dbReference type="InterPro" id="IPR008979">
    <property type="entry name" value="Galactose-bd-like_sf"/>
</dbReference>
<dbReference type="SUPFAM" id="SSF49303">
    <property type="entry name" value="beta-Galactosidase/glucuronidase domain"/>
    <property type="match status" value="1"/>
</dbReference>
<evidence type="ECO:0000256" key="8">
    <source>
        <dbReference type="ARBA" id="ARBA00022525"/>
    </source>
</evidence>
<evidence type="ECO:0000256" key="5">
    <source>
        <dbReference type="ARBA" id="ARBA00011738"/>
    </source>
</evidence>
<keyword evidence="19" id="KW-1185">Reference proteome</keyword>
<dbReference type="Pfam" id="PF17753">
    <property type="entry name" value="Ig_mannosidase"/>
    <property type="match status" value="1"/>
</dbReference>
<dbReference type="GO" id="GO:0000272">
    <property type="term" value="P:polysaccharide catabolic process"/>
    <property type="evidence" value="ECO:0007669"/>
    <property type="project" value="UniProtKB-KW"/>
</dbReference>
<comment type="similarity">
    <text evidence="4">Belongs to the glycosyl hydrolase 2 family. Beta-mannosidase A subfamily.</text>
</comment>
<evidence type="ECO:0000256" key="12">
    <source>
        <dbReference type="ARBA" id="ARBA00023295"/>
    </source>
</evidence>
<keyword evidence="12" id="KW-0326">Glycosidase</keyword>
<evidence type="ECO:0000256" key="4">
    <source>
        <dbReference type="ARBA" id="ARBA00007483"/>
    </source>
</evidence>
<feature type="chain" id="PRO_5041960348" description="Beta-mannosidase A" evidence="14">
    <location>
        <begin position="18"/>
        <end position="908"/>
    </location>
</feature>
<dbReference type="GO" id="GO:0006516">
    <property type="term" value="P:glycoprotein catabolic process"/>
    <property type="evidence" value="ECO:0007669"/>
    <property type="project" value="TreeGrafter"/>
</dbReference>
<dbReference type="Gene3D" id="3.20.20.80">
    <property type="entry name" value="Glycosidases"/>
    <property type="match status" value="1"/>
</dbReference>
<dbReference type="SUPFAM" id="SSF49785">
    <property type="entry name" value="Galactose-binding domain-like"/>
    <property type="match status" value="1"/>
</dbReference>
<keyword evidence="10" id="KW-0378">Hydrolase</keyword>
<evidence type="ECO:0000313" key="19">
    <source>
        <dbReference type="Proteomes" id="UP001194746"/>
    </source>
</evidence>
<evidence type="ECO:0000256" key="6">
    <source>
        <dbReference type="ARBA" id="ARBA00012754"/>
    </source>
</evidence>
<evidence type="ECO:0000256" key="11">
    <source>
        <dbReference type="ARBA" id="ARBA00023180"/>
    </source>
</evidence>
<keyword evidence="11" id="KW-0325">Glycoprotein</keyword>
<evidence type="ECO:0000256" key="7">
    <source>
        <dbReference type="ARBA" id="ARBA00021795"/>
    </source>
</evidence>
<dbReference type="PANTHER" id="PTHR43730:SF5">
    <property type="entry name" value="BETA-MANNOSIDASE A"/>
    <property type="match status" value="1"/>
</dbReference>
<dbReference type="PANTHER" id="PTHR43730">
    <property type="entry name" value="BETA-MANNOSIDASE"/>
    <property type="match status" value="1"/>
</dbReference>
<evidence type="ECO:0000256" key="10">
    <source>
        <dbReference type="ARBA" id="ARBA00022801"/>
    </source>
</evidence>
<dbReference type="AlphaFoldDB" id="A0AAD4CMM2"/>
<organism evidence="18 19">
    <name type="scientific">Aspergillus nanangensis</name>
    <dbReference type="NCBI Taxonomy" id="2582783"/>
    <lineage>
        <taxon>Eukaryota</taxon>
        <taxon>Fungi</taxon>
        <taxon>Dikarya</taxon>
        <taxon>Ascomycota</taxon>
        <taxon>Pezizomycotina</taxon>
        <taxon>Eurotiomycetes</taxon>
        <taxon>Eurotiomycetidae</taxon>
        <taxon>Eurotiales</taxon>
        <taxon>Aspergillaceae</taxon>
        <taxon>Aspergillus</taxon>
        <taxon>Aspergillus subgen. Circumdati</taxon>
    </lineage>
</organism>
<evidence type="ECO:0000313" key="18">
    <source>
        <dbReference type="EMBL" id="KAF9889309.1"/>
    </source>
</evidence>
<dbReference type="EC" id="3.2.1.25" evidence="6"/>
<accession>A0AAD4CMM2</accession>